<dbReference type="EMBL" id="QRGR01000013">
    <property type="protein sequence ID" value="RDV14642.1"/>
    <property type="molecule type" value="Genomic_DNA"/>
</dbReference>
<organism evidence="2 3">
    <name type="scientific">Pontibacter diazotrophicus</name>
    <dbReference type="NCBI Taxonomy" id="1400979"/>
    <lineage>
        <taxon>Bacteria</taxon>
        <taxon>Pseudomonadati</taxon>
        <taxon>Bacteroidota</taxon>
        <taxon>Cytophagia</taxon>
        <taxon>Cytophagales</taxon>
        <taxon>Hymenobacteraceae</taxon>
        <taxon>Pontibacter</taxon>
    </lineage>
</organism>
<accession>A0A3D8LCG3</accession>
<comment type="caution">
    <text evidence="2">The sequence shown here is derived from an EMBL/GenBank/DDBJ whole genome shotgun (WGS) entry which is preliminary data.</text>
</comment>
<evidence type="ECO:0000256" key="1">
    <source>
        <dbReference type="SAM" id="Phobius"/>
    </source>
</evidence>
<gene>
    <name evidence="2" type="ORF">DXT99_13310</name>
</gene>
<dbReference type="OrthoDB" id="9833849at2"/>
<feature type="transmembrane region" description="Helical" evidence="1">
    <location>
        <begin position="89"/>
        <end position="110"/>
    </location>
</feature>
<evidence type="ECO:0000313" key="3">
    <source>
        <dbReference type="Proteomes" id="UP000256708"/>
    </source>
</evidence>
<proteinExistence type="predicted"/>
<protein>
    <submittedName>
        <fullName evidence="2">Uncharacterized protein</fullName>
    </submittedName>
</protein>
<dbReference type="AlphaFoldDB" id="A0A3D8LCG3"/>
<evidence type="ECO:0000313" key="2">
    <source>
        <dbReference type="EMBL" id="RDV14642.1"/>
    </source>
</evidence>
<name>A0A3D8LCG3_9BACT</name>
<dbReference type="Proteomes" id="UP000256708">
    <property type="component" value="Unassembled WGS sequence"/>
</dbReference>
<feature type="transmembrane region" description="Helical" evidence="1">
    <location>
        <begin position="51"/>
        <end position="68"/>
    </location>
</feature>
<sequence>MSSQGAKANQQEDLTGGAMATFMPHLLVQLVALLAASGGLILLALSQWPGIVFALLFLLFQVSLHFFIKSTNTYVQSVPVKSLQVGTQVVQSAFVVMGIVALSILFWWLFEWCLFHLENGSSGSDFYFDLHGVVLSLVPELLWMGLVGEGLRQLFPLLKKVALTKYFTTSD</sequence>
<keyword evidence="1" id="KW-0472">Membrane</keyword>
<dbReference type="RefSeq" id="WP_115566053.1">
    <property type="nucleotide sequence ID" value="NZ_QRGR01000013.1"/>
</dbReference>
<keyword evidence="3" id="KW-1185">Reference proteome</keyword>
<reference evidence="3" key="1">
    <citation type="submission" date="2018-08" db="EMBL/GenBank/DDBJ databases">
        <authorList>
            <person name="Liu Z.-W."/>
            <person name="Du Z.-J."/>
        </authorList>
    </citation>
    <scope>NUCLEOTIDE SEQUENCE [LARGE SCALE GENOMIC DNA]</scope>
    <source>
        <strain evidence="3">H4X</strain>
    </source>
</reference>
<keyword evidence="1" id="KW-0812">Transmembrane</keyword>
<keyword evidence="1" id="KW-1133">Transmembrane helix</keyword>
<feature type="transmembrane region" description="Helical" evidence="1">
    <location>
        <begin position="26"/>
        <end position="45"/>
    </location>
</feature>